<geneLocation type="mitochondrion" evidence="17"/>
<evidence type="ECO:0000256" key="7">
    <source>
        <dbReference type="ARBA" id="ARBA00022692"/>
    </source>
</evidence>
<evidence type="ECO:0000256" key="2">
    <source>
        <dbReference type="ARBA" id="ARBA00005698"/>
    </source>
</evidence>
<keyword evidence="7 16" id="KW-0812">Transmembrane</keyword>
<keyword evidence="9" id="KW-0249">Electron transport</keyword>
<dbReference type="GO" id="GO:0031966">
    <property type="term" value="C:mitochondrial membrane"/>
    <property type="evidence" value="ECO:0007669"/>
    <property type="project" value="UniProtKB-SubCell"/>
</dbReference>
<dbReference type="CTD" id="4541"/>
<name>A0A8T9VVI9_9COLE</name>
<evidence type="ECO:0000256" key="15">
    <source>
        <dbReference type="ARBA" id="ARBA00049551"/>
    </source>
</evidence>
<reference evidence="17" key="1">
    <citation type="submission" date="2021-12" db="EMBL/GenBank/DDBJ databases">
        <authorList>
            <person name="Huang X."/>
            <person name="Wei Z."/>
            <person name="Shi A."/>
        </authorList>
    </citation>
    <scope>NUCLEOTIDE SEQUENCE</scope>
</reference>
<evidence type="ECO:0000256" key="11">
    <source>
        <dbReference type="ARBA" id="ARBA00023027"/>
    </source>
</evidence>
<evidence type="ECO:0000256" key="14">
    <source>
        <dbReference type="ARBA" id="ARBA00031019"/>
    </source>
</evidence>
<feature type="transmembrane region" description="Helical" evidence="16">
    <location>
        <begin position="48"/>
        <end position="71"/>
    </location>
</feature>
<evidence type="ECO:0000256" key="4">
    <source>
        <dbReference type="ARBA" id="ARBA00021095"/>
    </source>
</evidence>
<keyword evidence="12 17" id="KW-0496">Mitochondrion</keyword>
<evidence type="ECO:0000256" key="5">
    <source>
        <dbReference type="ARBA" id="ARBA00022448"/>
    </source>
</evidence>
<accession>A0A8T9VVI9</accession>
<dbReference type="InterPro" id="IPR050269">
    <property type="entry name" value="ComplexI_Subunit6"/>
</dbReference>
<evidence type="ECO:0000256" key="13">
    <source>
        <dbReference type="ARBA" id="ARBA00023136"/>
    </source>
</evidence>
<dbReference type="GO" id="GO:0008137">
    <property type="term" value="F:NADH dehydrogenase (ubiquinone) activity"/>
    <property type="evidence" value="ECO:0007669"/>
    <property type="project" value="UniProtKB-EC"/>
</dbReference>
<evidence type="ECO:0000256" key="12">
    <source>
        <dbReference type="ARBA" id="ARBA00023128"/>
    </source>
</evidence>
<sequence length="169" mass="19678">MYIMLLMMSITLSLLFLFTTHPLTMGFILLLQSIFISLISGISNLNFWFSYILFLIMVGGMLVLFIYMTSIASNEKFSYSNPLMMMFLSSIMLTILMSFFLESFINYFSLNNIDLFTLSFSEIWKLPLSKSFNYPSNILLFMLMIYLFITLIAVVKITNPQEGPLRQKF</sequence>
<keyword evidence="13 16" id="KW-0472">Membrane</keyword>
<keyword evidence="5" id="KW-0813">Transport</keyword>
<comment type="subcellular location">
    <subcellularLocation>
        <location evidence="1">Mitochondrion membrane</location>
        <topology evidence="1">Multi-pass membrane protein</topology>
    </subcellularLocation>
</comment>
<feature type="transmembrane region" description="Helical" evidence="16">
    <location>
        <begin position="138"/>
        <end position="158"/>
    </location>
</feature>
<proteinExistence type="inferred from homology"/>
<dbReference type="PANTHER" id="PTHR11435">
    <property type="entry name" value="NADH UBIQUINONE OXIDOREDUCTASE SUBUNIT ND6"/>
    <property type="match status" value="1"/>
</dbReference>
<dbReference type="RefSeq" id="YP_010373926.1">
    <property type="nucleotide sequence ID" value="NC_063147.1"/>
</dbReference>
<evidence type="ECO:0000256" key="8">
    <source>
        <dbReference type="ARBA" id="ARBA00022967"/>
    </source>
</evidence>
<dbReference type="GeneID" id="72131850"/>
<keyword evidence="10 16" id="KW-1133">Transmembrane helix</keyword>
<dbReference type="AlphaFoldDB" id="A0A8T9VVI9"/>
<evidence type="ECO:0000256" key="16">
    <source>
        <dbReference type="SAM" id="Phobius"/>
    </source>
</evidence>
<dbReference type="PANTHER" id="PTHR11435:SF1">
    <property type="entry name" value="NADH-UBIQUINONE OXIDOREDUCTASE CHAIN 6"/>
    <property type="match status" value="1"/>
</dbReference>
<keyword evidence="11" id="KW-0520">NAD</keyword>
<feature type="transmembrane region" description="Helical" evidence="16">
    <location>
        <begin position="83"/>
        <end position="101"/>
    </location>
</feature>
<protein>
    <recommendedName>
        <fullName evidence="4">NADH-ubiquinone oxidoreductase chain 6</fullName>
        <ecNumber evidence="3">7.1.1.2</ecNumber>
    </recommendedName>
    <alternativeName>
        <fullName evidence="14">NADH dehydrogenase subunit 6</fullName>
    </alternativeName>
</protein>
<comment type="catalytic activity">
    <reaction evidence="15">
        <text>a ubiquinone + NADH + 5 H(+)(in) = a ubiquinol + NAD(+) + 4 H(+)(out)</text>
        <dbReference type="Rhea" id="RHEA:29091"/>
        <dbReference type="Rhea" id="RHEA-COMP:9565"/>
        <dbReference type="Rhea" id="RHEA-COMP:9566"/>
        <dbReference type="ChEBI" id="CHEBI:15378"/>
        <dbReference type="ChEBI" id="CHEBI:16389"/>
        <dbReference type="ChEBI" id="CHEBI:17976"/>
        <dbReference type="ChEBI" id="CHEBI:57540"/>
        <dbReference type="ChEBI" id="CHEBI:57945"/>
        <dbReference type="EC" id="7.1.1.2"/>
    </reaction>
</comment>
<comment type="similarity">
    <text evidence="2">Belongs to the complex I subunit 6 family.</text>
</comment>
<keyword evidence="6" id="KW-0679">Respiratory chain</keyword>
<organism evidence="17">
    <name type="scientific">Coomaniella dentata</name>
    <dbReference type="NCBI Taxonomy" id="2936731"/>
    <lineage>
        <taxon>Eukaryota</taxon>
        <taxon>Metazoa</taxon>
        <taxon>Ecdysozoa</taxon>
        <taxon>Arthropoda</taxon>
        <taxon>Hexapoda</taxon>
        <taxon>Insecta</taxon>
        <taxon>Pterygota</taxon>
        <taxon>Neoptera</taxon>
        <taxon>Endopterygota</taxon>
        <taxon>Coleoptera</taxon>
        <taxon>Polyphaga</taxon>
        <taxon>Elateriformia</taxon>
        <taxon>Buprestoidea</taxon>
        <taxon>Buprestidae</taxon>
        <taxon>Polycestinae</taxon>
        <taxon>Coomaniella</taxon>
    </lineage>
</organism>
<gene>
    <name evidence="17" type="primary">ND6</name>
</gene>
<evidence type="ECO:0000256" key="3">
    <source>
        <dbReference type="ARBA" id="ARBA00012944"/>
    </source>
</evidence>
<evidence type="ECO:0000256" key="1">
    <source>
        <dbReference type="ARBA" id="ARBA00004225"/>
    </source>
</evidence>
<keyword evidence="8" id="KW-1278">Translocase</keyword>
<feature type="transmembrane region" description="Helical" evidence="16">
    <location>
        <begin position="12"/>
        <end position="42"/>
    </location>
</feature>
<evidence type="ECO:0000256" key="6">
    <source>
        <dbReference type="ARBA" id="ARBA00022660"/>
    </source>
</evidence>
<evidence type="ECO:0000256" key="10">
    <source>
        <dbReference type="ARBA" id="ARBA00022989"/>
    </source>
</evidence>
<evidence type="ECO:0000313" key="17">
    <source>
        <dbReference type="EMBL" id="UPI13507.1"/>
    </source>
</evidence>
<evidence type="ECO:0000256" key="9">
    <source>
        <dbReference type="ARBA" id="ARBA00022982"/>
    </source>
</evidence>
<dbReference type="EC" id="7.1.1.2" evidence="3"/>
<dbReference type="EMBL" id="OL694144">
    <property type="protein sequence ID" value="UPI13507.1"/>
    <property type="molecule type" value="Genomic_DNA"/>
</dbReference>